<keyword evidence="2" id="KW-0812">Transmembrane</keyword>
<evidence type="ECO:0000256" key="2">
    <source>
        <dbReference type="SAM" id="Phobius"/>
    </source>
</evidence>
<gene>
    <name evidence="3" type="ORF">UCREL1_9628</name>
</gene>
<dbReference type="OrthoDB" id="5287295at2759"/>
<keyword evidence="3" id="KW-0378">Hydrolase</keyword>
<feature type="transmembrane region" description="Helical" evidence="2">
    <location>
        <begin position="41"/>
        <end position="62"/>
    </location>
</feature>
<accession>M7T0R7</accession>
<feature type="compositionally biased region" description="Low complexity" evidence="1">
    <location>
        <begin position="218"/>
        <end position="238"/>
    </location>
</feature>
<feature type="transmembrane region" description="Helical" evidence="2">
    <location>
        <begin position="12"/>
        <end position="34"/>
    </location>
</feature>
<dbReference type="KEGG" id="ela:UCREL1_9628"/>
<name>M7T0R7_EUTLA</name>
<reference evidence="4" key="1">
    <citation type="journal article" date="2013" name="Genome Announc.">
        <title>Draft genome sequence of the grapevine dieback fungus Eutypa lata UCR-EL1.</title>
        <authorList>
            <person name="Blanco-Ulate B."/>
            <person name="Rolshausen P.E."/>
            <person name="Cantu D."/>
        </authorList>
    </citation>
    <scope>NUCLEOTIDE SEQUENCE [LARGE SCALE GENOMIC DNA]</scope>
    <source>
        <strain evidence="4">UCR-EL1</strain>
    </source>
</reference>
<feature type="region of interest" description="Disordered" evidence="1">
    <location>
        <begin position="324"/>
        <end position="345"/>
    </location>
</feature>
<organism evidence="3 4">
    <name type="scientific">Eutypa lata (strain UCR-EL1)</name>
    <name type="common">Grapevine dieback disease fungus</name>
    <name type="synonym">Eutypa armeniacae</name>
    <dbReference type="NCBI Taxonomy" id="1287681"/>
    <lineage>
        <taxon>Eukaryota</taxon>
        <taxon>Fungi</taxon>
        <taxon>Dikarya</taxon>
        <taxon>Ascomycota</taxon>
        <taxon>Pezizomycotina</taxon>
        <taxon>Sordariomycetes</taxon>
        <taxon>Xylariomycetidae</taxon>
        <taxon>Xylariales</taxon>
        <taxon>Diatrypaceae</taxon>
        <taxon>Eutypa</taxon>
    </lineage>
</organism>
<keyword evidence="2" id="KW-1133">Transmembrane helix</keyword>
<dbReference type="GO" id="GO:0016787">
    <property type="term" value="F:hydrolase activity"/>
    <property type="evidence" value="ECO:0007669"/>
    <property type="project" value="UniProtKB-KW"/>
</dbReference>
<sequence>MAQLPAEARGVAAVVLTFSFISEIGGLLLIWLVWTHRERTSYVALIAYFTWIATTTSIIQQIHLYVQWDDVMVTQFEHTVANAHNPELIVSSSTTGLDLVLFYMRYASFTIGATLVMFWWLLIRFSVGFFILALFNMTNIICQVAWQANTSRDTLSSGPDRSAARARHDSALFLPGVSSSLLAFIIFGTTTPFRNYMREVFVERIWRGFFLRRPLPPATTATTTRQKSLSLSSSAYYSPQPDGGSGGGGGDGGVGGGGGRVNSGYYEVTVYGPQGRRTTSISYAPTAFHPGAMRSDEEEMAGDMLTMQPMKSPTRTSVFHREPEPVYDGRHHHHQHHRSGSTGWS</sequence>
<dbReference type="Proteomes" id="UP000012174">
    <property type="component" value="Unassembled WGS sequence"/>
</dbReference>
<dbReference type="EMBL" id="KB707231">
    <property type="protein sequence ID" value="EMR63426.1"/>
    <property type="molecule type" value="Genomic_DNA"/>
</dbReference>
<feature type="region of interest" description="Disordered" evidence="1">
    <location>
        <begin position="218"/>
        <end position="256"/>
    </location>
</feature>
<evidence type="ECO:0000313" key="4">
    <source>
        <dbReference type="Proteomes" id="UP000012174"/>
    </source>
</evidence>
<feature type="transmembrane region" description="Helical" evidence="2">
    <location>
        <begin position="103"/>
        <end position="122"/>
    </location>
</feature>
<evidence type="ECO:0000256" key="1">
    <source>
        <dbReference type="SAM" id="MobiDB-lite"/>
    </source>
</evidence>
<evidence type="ECO:0000313" key="3">
    <source>
        <dbReference type="EMBL" id="EMR63426.1"/>
    </source>
</evidence>
<keyword evidence="4" id="KW-1185">Reference proteome</keyword>
<feature type="compositionally biased region" description="Basic residues" evidence="1">
    <location>
        <begin position="330"/>
        <end position="339"/>
    </location>
</feature>
<feature type="compositionally biased region" description="Gly residues" evidence="1">
    <location>
        <begin position="243"/>
        <end position="256"/>
    </location>
</feature>
<feature type="transmembrane region" description="Helical" evidence="2">
    <location>
        <begin position="168"/>
        <end position="188"/>
    </location>
</feature>
<keyword evidence="2" id="KW-0472">Membrane</keyword>
<feature type="transmembrane region" description="Helical" evidence="2">
    <location>
        <begin position="129"/>
        <end position="148"/>
    </location>
</feature>
<proteinExistence type="predicted"/>
<protein>
    <submittedName>
        <fullName evidence="3">Putative glycoside hydrolase protein</fullName>
    </submittedName>
</protein>
<dbReference type="AlphaFoldDB" id="M7T0R7"/>
<dbReference type="HOGENOM" id="CLU_804183_0_0_1"/>